<keyword evidence="5" id="KW-1185">Reference proteome</keyword>
<dbReference type="AlphaFoldDB" id="A0A1W2EGG9"/>
<name>A0A1W2EGG9_9BACT</name>
<dbReference type="GO" id="GO:0000160">
    <property type="term" value="P:phosphorelay signal transduction system"/>
    <property type="evidence" value="ECO:0007669"/>
    <property type="project" value="InterPro"/>
</dbReference>
<gene>
    <name evidence="4" type="ORF">SAMN02746065_13117</name>
</gene>
<dbReference type="EMBL" id="FWXY01000031">
    <property type="protein sequence ID" value="SMD08803.1"/>
    <property type="molecule type" value="Genomic_DNA"/>
</dbReference>
<proteinExistence type="predicted"/>
<dbReference type="InterPro" id="IPR001789">
    <property type="entry name" value="Sig_transdc_resp-reg_receiver"/>
</dbReference>
<dbReference type="PANTHER" id="PTHR44591:SF3">
    <property type="entry name" value="RESPONSE REGULATORY DOMAIN-CONTAINING PROTEIN"/>
    <property type="match status" value="1"/>
</dbReference>
<dbReference type="Gene3D" id="3.40.50.2300">
    <property type="match status" value="1"/>
</dbReference>
<dbReference type="SUPFAM" id="SSF52172">
    <property type="entry name" value="CheY-like"/>
    <property type="match status" value="1"/>
</dbReference>
<evidence type="ECO:0000256" key="1">
    <source>
        <dbReference type="ARBA" id="ARBA00022553"/>
    </source>
</evidence>
<reference evidence="4 5" key="1">
    <citation type="submission" date="2017-04" db="EMBL/GenBank/DDBJ databases">
        <authorList>
            <person name="Afonso C.L."/>
            <person name="Miller P.J."/>
            <person name="Scott M.A."/>
            <person name="Spackman E."/>
            <person name="Goraichik I."/>
            <person name="Dimitrov K.M."/>
            <person name="Suarez D.L."/>
            <person name="Swayne D.E."/>
        </authorList>
    </citation>
    <scope>NUCLEOTIDE SEQUENCE [LARGE SCALE GENOMIC DNA]</scope>
    <source>
        <strain evidence="4 5">DSM 3385</strain>
    </source>
</reference>
<evidence type="ECO:0000259" key="3">
    <source>
        <dbReference type="PROSITE" id="PS50110"/>
    </source>
</evidence>
<evidence type="ECO:0000256" key="2">
    <source>
        <dbReference type="PROSITE-ProRule" id="PRU00169"/>
    </source>
</evidence>
<dbReference type="RefSeq" id="WP_084071530.1">
    <property type="nucleotide sequence ID" value="NZ_FWXY01000031.1"/>
</dbReference>
<dbReference type="Pfam" id="PF00072">
    <property type="entry name" value="Response_reg"/>
    <property type="match status" value="1"/>
</dbReference>
<accession>A0A1W2EGG9</accession>
<evidence type="ECO:0000313" key="4">
    <source>
        <dbReference type="EMBL" id="SMD08803.1"/>
    </source>
</evidence>
<protein>
    <submittedName>
        <fullName evidence="4">Response regulator receiver domain-containing protein</fullName>
    </submittedName>
</protein>
<evidence type="ECO:0000313" key="5">
    <source>
        <dbReference type="Proteomes" id="UP000192418"/>
    </source>
</evidence>
<sequence length="229" mass="25406">MGSLTQMSAAEAISPAHILIMEDDLNVARGLKMVLDEEGYDVDLQDTGYGALDALGRQDYNLLMADLRLPDIDGMQVIKKVRESNPDTGVIAMTGYATSALAVDAMKLGARDFIAKPFTETQIKNAIDEALSANLNDIAAMGTQYRAKGEVVSIQKQEVLKVLDRTCEDKKFWNSLMKNGGEALWEYTLTPEAKAAIASGDLRWINKNVGELNQKQLQYVFKRLEREVW</sequence>
<dbReference type="Proteomes" id="UP000192418">
    <property type="component" value="Unassembled WGS sequence"/>
</dbReference>
<feature type="domain" description="Response regulatory" evidence="3">
    <location>
        <begin position="17"/>
        <end position="131"/>
    </location>
</feature>
<keyword evidence="1 2" id="KW-0597">Phosphoprotein</keyword>
<dbReference type="OrthoDB" id="5417155at2"/>
<feature type="modified residue" description="4-aspartylphosphate" evidence="2">
    <location>
        <position position="66"/>
    </location>
</feature>
<dbReference type="STRING" id="1121400.SAMN02746065_13117"/>
<dbReference type="InterPro" id="IPR050595">
    <property type="entry name" value="Bact_response_regulator"/>
</dbReference>
<dbReference type="PANTHER" id="PTHR44591">
    <property type="entry name" value="STRESS RESPONSE REGULATOR PROTEIN 1"/>
    <property type="match status" value="1"/>
</dbReference>
<dbReference type="InterPro" id="IPR011006">
    <property type="entry name" value="CheY-like_superfamily"/>
</dbReference>
<dbReference type="SMART" id="SM00448">
    <property type="entry name" value="REC"/>
    <property type="match status" value="1"/>
</dbReference>
<organism evidence="4 5">
    <name type="scientific">Desulfocicer vacuolatum DSM 3385</name>
    <dbReference type="NCBI Taxonomy" id="1121400"/>
    <lineage>
        <taxon>Bacteria</taxon>
        <taxon>Pseudomonadati</taxon>
        <taxon>Thermodesulfobacteriota</taxon>
        <taxon>Desulfobacteria</taxon>
        <taxon>Desulfobacterales</taxon>
        <taxon>Desulfobacteraceae</taxon>
        <taxon>Desulfocicer</taxon>
    </lineage>
</organism>
<dbReference type="PROSITE" id="PS50110">
    <property type="entry name" value="RESPONSE_REGULATORY"/>
    <property type="match status" value="1"/>
</dbReference>